<accession>A0ACB7SAU0</accession>
<reference evidence="1" key="1">
    <citation type="submission" date="2020-05" db="EMBL/GenBank/DDBJ databases">
        <title>Large-scale comparative analyses of tick genomes elucidate their genetic diversity and vector capacities.</title>
        <authorList>
            <person name="Jia N."/>
            <person name="Wang J."/>
            <person name="Shi W."/>
            <person name="Du L."/>
            <person name="Sun Y."/>
            <person name="Zhan W."/>
            <person name="Jiang J."/>
            <person name="Wang Q."/>
            <person name="Zhang B."/>
            <person name="Ji P."/>
            <person name="Sakyi L.B."/>
            <person name="Cui X."/>
            <person name="Yuan T."/>
            <person name="Jiang B."/>
            <person name="Yang W."/>
            <person name="Lam T.T.-Y."/>
            <person name="Chang Q."/>
            <person name="Ding S."/>
            <person name="Wang X."/>
            <person name="Zhu J."/>
            <person name="Ruan X."/>
            <person name="Zhao L."/>
            <person name="Wei J."/>
            <person name="Que T."/>
            <person name="Du C."/>
            <person name="Cheng J."/>
            <person name="Dai P."/>
            <person name="Han X."/>
            <person name="Huang E."/>
            <person name="Gao Y."/>
            <person name="Liu J."/>
            <person name="Shao H."/>
            <person name="Ye R."/>
            <person name="Li L."/>
            <person name="Wei W."/>
            <person name="Wang X."/>
            <person name="Wang C."/>
            <person name="Yang T."/>
            <person name="Huo Q."/>
            <person name="Li W."/>
            <person name="Guo W."/>
            <person name="Chen H."/>
            <person name="Zhou L."/>
            <person name="Ni X."/>
            <person name="Tian J."/>
            <person name="Zhou Y."/>
            <person name="Sheng Y."/>
            <person name="Liu T."/>
            <person name="Pan Y."/>
            <person name="Xia L."/>
            <person name="Li J."/>
            <person name="Zhao F."/>
            <person name="Cao W."/>
        </authorList>
    </citation>
    <scope>NUCLEOTIDE SEQUENCE</scope>
    <source>
        <strain evidence="1">Hyas-2018</strain>
    </source>
</reference>
<gene>
    <name evidence="1" type="ORF">HPB50_002821</name>
</gene>
<dbReference type="EMBL" id="CM023484">
    <property type="protein sequence ID" value="KAH6932071.1"/>
    <property type="molecule type" value="Genomic_DNA"/>
</dbReference>
<name>A0ACB7SAU0_HYAAI</name>
<comment type="caution">
    <text evidence="1">The sequence shown here is derived from an EMBL/GenBank/DDBJ whole genome shotgun (WGS) entry which is preliminary data.</text>
</comment>
<evidence type="ECO:0000313" key="2">
    <source>
        <dbReference type="Proteomes" id="UP000821845"/>
    </source>
</evidence>
<organism evidence="1 2">
    <name type="scientific">Hyalomma asiaticum</name>
    <name type="common">Tick</name>
    <dbReference type="NCBI Taxonomy" id="266040"/>
    <lineage>
        <taxon>Eukaryota</taxon>
        <taxon>Metazoa</taxon>
        <taxon>Ecdysozoa</taxon>
        <taxon>Arthropoda</taxon>
        <taxon>Chelicerata</taxon>
        <taxon>Arachnida</taxon>
        <taxon>Acari</taxon>
        <taxon>Parasitiformes</taxon>
        <taxon>Ixodida</taxon>
        <taxon>Ixodoidea</taxon>
        <taxon>Ixodidae</taxon>
        <taxon>Hyalomminae</taxon>
        <taxon>Hyalomma</taxon>
    </lineage>
</organism>
<sequence length="83" mass="8625">MAEKTAQAEARSTACRACDTRTSFDMSAILQATVQAAVREAIYGIGNHQSQQAAAMPVTSAAGTSHLVPLFEPTSSDLPTVDA</sequence>
<evidence type="ECO:0000313" key="1">
    <source>
        <dbReference type="EMBL" id="KAH6932071.1"/>
    </source>
</evidence>
<proteinExistence type="predicted"/>
<keyword evidence="2" id="KW-1185">Reference proteome</keyword>
<protein>
    <submittedName>
        <fullName evidence="1">Uncharacterized protein</fullName>
    </submittedName>
</protein>
<dbReference type="Proteomes" id="UP000821845">
    <property type="component" value="Chromosome 4"/>
</dbReference>